<dbReference type="GO" id="GO:0046872">
    <property type="term" value="F:metal ion binding"/>
    <property type="evidence" value="ECO:0007669"/>
    <property type="project" value="UniProtKB-KW"/>
</dbReference>
<dbReference type="NCBIfam" id="TIGR00365">
    <property type="entry name" value="Grx4 family monothiol glutaredoxin"/>
    <property type="match status" value="1"/>
</dbReference>
<dbReference type="GO" id="GO:0051537">
    <property type="term" value="F:2 iron, 2 sulfur cluster binding"/>
    <property type="evidence" value="ECO:0007669"/>
    <property type="project" value="UniProtKB-KW"/>
</dbReference>
<protein>
    <recommendedName>
        <fullName evidence="7">Glutaredoxin</fullName>
    </recommendedName>
</protein>
<evidence type="ECO:0000256" key="8">
    <source>
        <dbReference type="PIRSR" id="PIRSR005894-2"/>
    </source>
</evidence>
<dbReference type="Proteomes" id="UP001333818">
    <property type="component" value="Unassembled WGS sequence"/>
</dbReference>
<evidence type="ECO:0000313" key="11">
    <source>
        <dbReference type="Proteomes" id="UP001333818"/>
    </source>
</evidence>
<comment type="similarity">
    <text evidence="1 7">Belongs to the glutaredoxin family. Monothiol subfamily.</text>
</comment>
<reference evidence="10" key="1">
    <citation type="submission" date="2024-01" db="EMBL/GenBank/DDBJ databases">
        <title>Bank of Algae and Cyanobacteria of the Azores (BACA) strain genomes.</title>
        <authorList>
            <person name="Luz R."/>
            <person name="Cordeiro R."/>
            <person name="Fonseca A."/>
            <person name="Goncalves V."/>
        </authorList>
    </citation>
    <scope>NUCLEOTIDE SEQUENCE</scope>
    <source>
        <strain evidence="10">BACA0141</strain>
    </source>
</reference>
<dbReference type="InterPro" id="IPR033658">
    <property type="entry name" value="GRX_PICOT-like"/>
</dbReference>
<evidence type="ECO:0000256" key="2">
    <source>
        <dbReference type="ARBA" id="ARBA00022714"/>
    </source>
</evidence>
<dbReference type="EMBL" id="JAZBJZ010000072">
    <property type="protein sequence ID" value="MEE3718319.1"/>
    <property type="molecule type" value="Genomic_DNA"/>
</dbReference>
<dbReference type="GO" id="GO:0015036">
    <property type="term" value="F:disulfide oxidoreductase activity"/>
    <property type="evidence" value="ECO:0007669"/>
    <property type="project" value="InterPro"/>
</dbReference>
<gene>
    <name evidence="10" type="primary">grxD</name>
    <name evidence="10" type="ORF">V2H45_16385</name>
</gene>
<sequence length="107" mass="12003">MNPIIQTKIEGQINNNKIMIYMKGTPSMPQCGFSAATIQVFSALGYPFETYDILQDPEIRQGIKEFSNWPTIPQVYVNGEFVGGCDIVMEMHKQGELEPLLKEAMAS</sequence>
<evidence type="ECO:0000256" key="1">
    <source>
        <dbReference type="ARBA" id="ARBA00009630"/>
    </source>
</evidence>
<dbReference type="InterPro" id="IPR014434">
    <property type="entry name" value="Monothiol_GRX"/>
</dbReference>
<dbReference type="InterPro" id="IPR036249">
    <property type="entry name" value="Thioredoxin-like_sf"/>
</dbReference>
<organism evidence="10 11">
    <name type="scientific">Tumidithrix elongata BACA0141</name>
    <dbReference type="NCBI Taxonomy" id="2716417"/>
    <lineage>
        <taxon>Bacteria</taxon>
        <taxon>Bacillati</taxon>
        <taxon>Cyanobacteriota</taxon>
        <taxon>Cyanophyceae</taxon>
        <taxon>Pseudanabaenales</taxon>
        <taxon>Pseudanabaenaceae</taxon>
        <taxon>Tumidithrix</taxon>
        <taxon>Tumidithrix elongata</taxon>
    </lineage>
</organism>
<feature type="binding site" evidence="8">
    <location>
        <position position="31"/>
    </location>
    <ligand>
        <name>[2Fe-2S] cluster</name>
        <dbReference type="ChEBI" id="CHEBI:190135"/>
        <note>ligand shared between dimeric partners</note>
    </ligand>
</feature>
<comment type="caution">
    <text evidence="10">The sequence shown here is derived from an EMBL/GenBank/DDBJ whole genome shotgun (WGS) entry which is preliminary data.</text>
</comment>
<dbReference type="RefSeq" id="WP_330484752.1">
    <property type="nucleotide sequence ID" value="NZ_JAZBJZ010000072.1"/>
</dbReference>
<dbReference type="PANTHER" id="PTHR10293:SF16">
    <property type="entry name" value="GLUTAREDOXIN-RELATED PROTEIN 5, MITOCHONDRIAL"/>
    <property type="match status" value="1"/>
</dbReference>
<evidence type="ECO:0000256" key="3">
    <source>
        <dbReference type="ARBA" id="ARBA00022723"/>
    </source>
</evidence>
<dbReference type="SUPFAM" id="SSF52833">
    <property type="entry name" value="Thioredoxin-like"/>
    <property type="match status" value="1"/>
</dbReference>
<evidence type="ECO:0000256" key="7">
    <source>
        <dbReference type="PIRNR" id="PIRNR005894"/>
    </source>
</evidence>
<dbReference type="PANTHER" id="PTHR10293">
    <property type="entry name" value="GLUTAREDOXIN FAMILY MEMBER"/>
    <property type="match status" value="1"/>
</dbReference>
<evidence type="ECO:0000256" key="5">
    <source>
        <dbReference type="ARBA" id="ARBA00023014"/>
    </source>
</evidence>
<evidence type="ECO:0000259" key="9">
    <source>
        <dbReference type="Pfam" id="PF00462"/>
    </source>
</evidence>
<dbReference type="InterPro" id="IPR004480">
    <property type="entry name" value="Monothiol_GRX-rel"/>
</dbReference>
<feature type="domain" description="Glutaredoxin" evidence="9">
    <location>
        <begin position="18"/>
        <end position="82"/>
    </location>
</feature>
<keyword evidence="3 8" id="KW-0479">Metal-binding</keyword>
<dbReference type="FunFam" id="3.40.30.10:FF:000005">
    <property type="entry name" value="Glutaredoxin 5"/>
    <property type="match status" value="1"/>
</dbReference>
<keyword evidence="2 8" id="KW-0001">2Fe-2S</keyword>
<proteinExistence type="inferred from homology"/>
<dbReference type="AlphaFoldDB" id="A0AAW9Q365"/>
<accession>A0AAW9Q365</accession>
<dbReference type="PIRSF" id="PIRSF005894">
    <property type="entry name" value="Monothiol_GRX"/>
    <property type="match status" value="1"/>
</dbReference>
<dbReference type="CDD" id="cd03028">
    <property type="entry name" value="GRX_PICOT_like"/>
    <property type="match status" value="1"/>
</dbReference>
<keyword evidence="4 8" id="KW-0408">Iron</keyword>
<keyword evidence="11" id="KW-1185">Reference proteome</keyword>
<dbReference type="PROSITE" id="PS51354">
    <property type="entry name" value="GLUTAREDOXIN_2"/>
    <property type="match status" value="1"/>
</dbReference>
<evidence type="ECO:0000313" key="10">
    <source>
        <dbReference type="EMBL" id="MEE3718319.1"/>
    </source>
</evidence>
<evidence type="ECO:0000256" key="6">
    <source>
        <dbReference type="ARBA" id="ARBA00023284"/>
    </source>
</evidence>
<dbReference type="InterPro" id="IPR002109">
    <property type="entry name" value="Glutaredoxin"/>
</dbReference>
<evidence type="ECO:0000256" key="4">
    <source>
        <dbReference type="ARBA" id="ARBA00023004"/>
    </source>
</evidence>
<name>A0AAW9Q365_9CYAN</name>
<keyword evidence="6" id="KW-0676">Redox-active center</keyword>
<dbReference type="Gene3D" id="3.40.30.10">
    <property type="entry name" value="Glutaredoxin"/>
    <property type="match status" value="1"/>
</dbReference>
<keyword evidence="5 8" id="KW-0411">Iron-sulfur</keyword>
<dbReference type="Pfam" id="PF00462">
    <property type="entry name" value="Glutaredoxin"/>
    <property type="match status" value="1"/>
</dbReference>